<dbReference type="GO" id="GO:0052906">
    <property type="term" value="F:tRNA (guanine(37)-N1)-methyltransferase activity"/>
    <property type="evidence" value="ECO:0007669"/>
    <property type="project" value="UniProtKB-UniRule"/>
</dbReference>
<keyword evidence="10 15" id="KW-0949">S-adenosyl-L-methionine</keyword>
<keyword evidence="11 15" id="KW-0819">tRNA processing</keyword>
<keyword evidence="20" id="KW-1185">Reference proteome</keyword>
<dbReference type="SUPFAM" id="SSF75217">
    <property type="entry name" value="alpha/beta knot"/>
    <property type="match status" value="1"/>
</dbReference>
<dbReference type="InterPro" id="IPR029028">
    <property type="entry name" value="Alpha/beta_knot_MTases"/>
</dbReference>
<organism evidence="19 20">
    <name type="scientific">Mogibacterium kristiansenii</name>
    <dbReference type="NCBI Taxonomy" id="2606708"/>
    <lineage>
        <taxon>Bacteria</taxon>
        <taxon>Bacillati</taxon>
        <taxon>Bacillota</taxon>
        <taxon>Clostridia</taxon>
        <taxon>Peptostreptococcales</taxon>
        <taxon>Anaerovoracaceae</taxon>
        <taxon>Mogibacterium</taxon>
    </lineage>
</organism>
<evidence type="ECO:0000256" key="2">
    <source>
        <dbReference type="ARBA" id="ARBA00004496"/>
    </source>
</evidence>
<comment type="function">
    <text evidence="1 15 17">Specifically methylates guanosine-37 in various tRNAs.</text>
</comment>
<evidence type="ECO:0000256" key="4">
    <source>
        <dbReference type="ARBA" id="ARBA00011738"/>
    </source>
</evidence>
<dbReference type="InterPro" id="IPR029026">
    <property type="entry name" value="tRNA_m1G_MTases_N"/>
</dbReference>
<evidence type="ECO:0000256" key="16">
    <source>
        <dbReference type="PIRSR" id="PIRSR000386-1"/>
    </source>
</evidence>
<evidence type="ECO:0000313" key="20">
    <source>
        <dbReference type="Proteomes" id="UP000469424"/>
    </source>
</evidence>
<dbReference type="GO" id="GO:0005829">
    <property type="term" value="C:cytosol"/>
    <property type="evidence" value="ECO:0007669"/>
    <property type="project" value="TreeGrafter"/>
</dbReference>
<dbReference type="Proteomes" id="UP000469424">
    <property type="component" value="Unassembled WGS sequence"/>
</dbReference>
<feature type="binding site" evidence="15 16">
    <location>
        <position position="108"/>
    </location>
    <ligand>
        <name>S-adenosyl-L-methionine</name>
        <dbReference type="ChEBI" id="CHEBI:59789"/>
    </ligand>
</feature>
<gene>
    <name evidence="15 19" type="primary">trmD</name>
    <name evidence="19" type="ORF">FYJ65_08190</name>
</gene>
<accession>A0A6N7X9U8</accession>
<dbReference type="GO" id="GO:0002939">
    <property type="term" value="P:tRNA N1-guanine methylation"/>
    <property type="evidence" value="ECO:0007669"/>
    <property type="project" value="TreeGrafter"/>
</dbReference>
<evidence type="ECO:0000256" key="14">
    <source>
        <dbReference type="ARBA" id="ARBA00047783"/>
    </source>
</evidence>
<dbReference type="Gene3D" id="1.10.1270.20">
    <property type="entry name" value="tRNA(m1g37)methyltransferase, domain 2"/>
    <property type="match status" value="1"/>
</dbReference>
<dbReference type="PANTHER" id="PTHR46417">
    <property type="entry name" value="TRNA (GUANINE-N(1)-)-METHYLTRANSFERASE"/>
    <property type="match status" value="1"/>
</dbReference>
<dbReference type="FunFam" id="3.40.1280.10:FF:000001">
    <property type="entry name" value="tRNA (guanine-N(1)-)-methyltransferase"/>
    <property type="match status" value="1"/>
</dbReference>
<evidence type="ECO:0000256" key="10">
    <source>
        <dbReference type="ARBA" id="ARBA00022691"/>
    </source>
</evidence>
<dbReference type="EMBL" id="VUNA01000018">
    <property type="protein sequence ID" value="MST71283.1"/>
    <property type="molecule type" value="Genomic_DNA"/>
</dbReference>
<keyword evidence="8 15" id="KW-0489">Methyltransferase</keyword>
<keyword evidence="9 15" id="KW-0808">Transferase</keyword>
<comment type="subcellular location">
    <subcellularLocation>
        <location evidence="2 15 17">Cytoplasm</location>
    </subcellularLocation>
</comment>
<dbReference type="PANTHER" id="PTHR46417:SF1">
    <property type="entry name" value="TRNA (GUANINE-N(1)-)-METHYLTRANSFERASE"/>
    <property type="match status" value="1"/>
</dbReference>
<dbReference type="FunFam" id="1.10.1270.20:FF:000001">
    <property type="entry name" value="tRNA (guanine-N(1)-)-methyltransferase"/>
    <property type="match status" value="1"/>
</dbReference>
<evidence type="ECO:0000256" key="5">
    <source>
        <dbReference type="ARBA" id="ARBA00012807"/>
    </source>
</evidence>
<dbReference type="NCBIfam" id="TIGR00088">
    <property type="entry name" value="trmD"/>
    <property type="match status" value="1"/>
</dbReference>
<reference evidence="19 20" key="1">
    <citation type="submission" date="2019-08" db="EMBL/GenBank/DDBJ databases">
        <title>In-depth cultivation of the pig gut microbiome towards novel bacterial diversity and tailored functional studies.</title>
        <authorList>
            <person name="Wylensek D."/>
            <person name="Hitch T.C.A."/>
            <person name="Clavel T."/>
        </authorList>
    </citation>
    <scope>NUCLEOTIDE SEQUENCE [LARGE SCALE GENOMIC DNA]</scope>
    <source>
        <strain evidence="19 20">WCA-MUC-591-APC-4B</strain>
    </source>
</reference>
<evidence type="ECO:0000256" key="8">
    <source>
        <dbReference type="ARBA" id="ARBA00022603"/>
    </source>
</evidence>
<evidence type="ECO:0000256" key="17">
    <source>
        <dbReference type="RuleBase" id="RU003464"/>
    </source>
</evidence>
<dbReference type="InterPro" id="IPR016009">
    <property type="entry name" value="tRNA_MeTrfase_TRMD/TRM10"/>
</dbReference>
<dbReference type="HAMAP" id="MF_00605">
    <property type="entry name" value="TrmD"/>
    <property type="match status" value="1"/>
</dbReference>
<evidence type="ECO:0000259" key="18">
    <source>
        <dbReference type="Pfam" id="PF01746"/>
    </source>
</evidence>
<dbReference type="CDD" id="cd18080">
    <property type="entry name" value="TrmD-like"/>
    <property type="match status" value="1"/>
</dbReference>
<dbReference type="RefSeq" id="WP_154554847.1">
    <property type="nucleotide sequence ID" value="NZ_JAQXUZ010000009.1"/>
</dbReference>
<sequence>MKINILTLFPEMFAPLQESMLGRAREKGILDINLINIRDYTEDKHNRVDDTPFGGGAGMVMQVQPILSAYRENHLQGPCLYMSPRGKMLNGEMAESLSRQEEITILCGHYEGVDQRALDLLQAEEVTIGDYILTGGELPAMVLVDTVARFLDGVLAGEESVKEESVYSGLLEYPHYTKPREVEGLAVPEVLVSGNHEKIDLWRYEKSLEITKERRPDLFREYLESEPSLSKKEKKILEEIK</sequence>
<comment type="subunit">
    <text evidence="4 15 17">Homodimer.</text>
</comment>
<evidence type="ECO:0000256" key="13">
    <source>
        <dbReference type="ARBA" id="ARBA00033392"/>
    </source>
</evidence>
<evidence type="ECO:0000256" key="1">
    <source>
        <dbReference type="ARBA" id="ARBA00002634"/>
    </source>
</evidence>
<dbReference type="EC" id="2.1.1.228" evidence="5 15"/>
<feature type="binding site" evidence="15 16">
    <location>
        <begin position="128"/>
        <end position="133"/>
    </location>
    <ligand>
        <name>S-adenosyl-L-methionine</name>
        <dbReference type="ChEBI" id="CHEBI:59789"/>
    </ligand>
</feature>
<evidence type="ECO:0000256" key="9">
    <source>
        <dbReference type="ARBA" id="ARBA00022679"/>
    </source>
</evidence>
<comment type="similarity">
    <text evidence="3 15 17">Belongs to the RNA methyltransferase TrmD family.</text>
</comment>
<dbReference type="AlphaFoldDB" id="A0A6N7X9U8"/>
<evidence type="ECO:0000256" key="11">
    <source>
        <dbReference type="ARBA" id="ARBA00022694"/>
    </source>
</evidence>
<dbReference type="InterPro" id="IPR023148">
    <property type="entry name" value="tRNA_m1G_MeTrfase_C_sf"/>
</dbReference>
<evidence type="ECO:0000313" key="19">
    <source>
        <dbReference type="EMBL" id="MST71283.1"/>
    </source>
</evidence>
<evidence type="ECO:0000256" key="7">
    <source>
        <dbReference type="ARBA" id="ARBA00022490"/>
    </source>
</evidence>
<feature type="domain" description="tRNA methyltransferase TRMD/TRM10-type" evidence="18">
    <location>
        <begin position="1"/>
        <end position="220"/>
    </location>
</feature>
<comment type="catalytic activity">
    <reaction evidence="14 15 17">
        <text>guanosine(37) in tRNA + S-adenosyl-L-methionine = N(1)-methylguanosine(37) in tRNA + S-adenosyl-L-homocysteine + H(+)</text>
        <dbReference type="Rhea" id="RHEA:36899"/>
        <dbReference type="Rhea" id="RHEA-COMP:10145"/>
        <dbReference type="Rhea" id="RHEA-COMP:10147"/>
        <dbReference type="ChEBI" id="CHEBI:15378"/>
        <dbReference type="ChEBI" id="CHEBI:57856"/>
        <dbReference type="ChEBI" id="CHEBI:59789"/>
        <dbReference type="ChEBI" id="CHEBI:73542"/>
        <dbReference type="ChEBI" id="CHEBI:74269"/>
        <dbReference type="EC" id="2.1.1.228"/>
    </reaction>
</comment>
<evidence type="ECO:0000256" key="15">
    <source>
        <dbReference type="HAMAP-Rule" id="MF_00605"/>
    </source>
</evidence>
<evidence type="ECO:0000256" key="6">
    <source>
        <dbReference type="ARBA" id="ARBA00014679"/>
    </source>
</evidence>
<keyword evidence="7 15" id="KW-0963">Cytoplasm</keyword>
<dbReference type="NCBIfam" id="NF000648">
    <property type="entry name" value="PRK00026.1"/>
    <property type="match status" value="1"/>
</dbReference>
<proteinExistence type="inferred from homology"/>
<name>A0A6N7X9U8_9FIRM</name>
<evidence type="ECO:0000256" key="12">
    <source>
        <dbReference type="ARBA" id="ARBA00029736"/>
    </source>
</evidence>
<evidence type="ECO:0000256" key="3">
    <source>
        <dbReference type="ARBA" id="ARBA00007630"/>
    </source>
</evidence>
<dbReference type="PIRSF" id="PIRSF000386">
    <property type="entry name" value="tRNA_mtase"/>
    <property type="match status" value="1"/>
</dbReference>
<dbReference type="Pfam" id="PF01746">
    <property type="entry name" value="tRNA_m1G_MT"/>
    <property type="match status" value="1"/>
</dbReference>
<dbReference type="InterPro" id="IPR002649">
    <property type="entry name" value="tRNA_m1G_MeTrfase_TrmD"/>
</dbReference>
<protein>
    <recommendedName>
        <fullName evidence="6 15">tRNA (guanine-N(1)-)-methyltransferase</fullName>
        <ecNumber evidence="5 15">2.1.1.228</ecNumber>
    </recommendedName>
    <alternativeName>
        <fullName evidence="12 15">M1G-methyltransferase</fullName>
    </alternativeName>
    <alternativeName>
        <fullName evidence="13 15">tRNA [GM37] methyltransferase</fullName>
    </alternativeName>
</protein>
<comment type="caution">
    <text evidence="19">The sequence shown here is derived from an EMBL/GenBank/DDBJ whole genome shotgun (WGS) entry which is preliminary data.</text>
</comment>
<dbReference type="Gene3D" id="3.40.1280.10">
    <property type="match status" value="1"/>
</dbReference>